<evidence type="ECO:0000313" key="2">
    <source>
        <dbReference type="EMBL" id="PKA45949.1"/>
    </source>
</evidence>
<evidence type="ECO:0000313" key="3">
    <source>
        <dbReference type="Proteomes" id="UP000236161"/>
    </source>
</evidence>
<dbReference type="PROSITE" id="PS50994">
    <property type="entry name" value="INTEGRASE"/>
    <property type="match status" value="1"/>
</dbReference>
<dbReference type="PANTHER" id="PTHR37984:SF5">
    <property type="entry name" value="PROTEIN NYNRIN-LIKE"/>
    <property type="match status" value="1"/>
</dbReference>
<dbReference type="InterPro" id="IPR012337">
    <property type="entry name" value="RNaseH-like_sf"/>
</dbReference>
<sequence>MAQPTGTGIRNFIWTQLVCRFSTPLSLICNNGTAFTSRVIRTLCSENGINLSFASVRHPQSNGQTEASNKNFLNTLKKRLDKIGSSWAEHKRRIKKYYNKHIRRRPFRQGDLVLKLKNTTGRDMTSSKLSSNWEGPFIIRNVLGPNTYKLSRHDGTLLPRTWTGNDIRKFYS</sequence>
<dbReference type="PANTHER" id="PTHR37984">
    <property type="entry name" value="PROTEIN CBG26694"/>
    <property type="match status" value="1"/>
</dbReference>
<dbReference type="STRING" id="1088818.A0A2H9ZRN4"/>
<dbReference type="SUPFAM" id="SSF53098">
    <property type="entry name" value="Ribonuclease H-like"/>
    <property type="match status" value="1"/>
</dbReference>
<reference evidence="2 3" key="1">
    <citation type="journal article" date="2017" name="Nature">
        <title>The Apostasia genome and the evolution of orchids.</title>
        <authorList>
            <person name="Zhang G.Q."/>
            <person name="Liu K.W."/>
            <person name="Li Z."/>
            <person name="Lohaus R."/>
            <person name="Hsiao Y.Y."/>
            <person name="Niu S.C."/>
            <person name="Wang J.Y."/>
            <person name="Lin Y.C."/>
            <person name="Xu Q."/>
            <person name="Chen L.J."/>
            <person name="Yoshida K."/>
            <person name="Fujiwara S."/>
            <person name="Wang Z.W."/>
            <person name="Zhang Y.Q."/>
            <person name="Mitsuda N."/>
            <person name="Wang M."/>
            <person name="Liu G.H."/>
            <person name="Pecoraro L."/>
            <person name="Huang H.X."/>
            <person name="Xiao X.J."/>
            <person name="Lin M."/>
            <person name="Wu X.Y."/>
            <person name="Wu W.L."/>
            <person name="Chen Y.Y."/>
            <person name="Chang S.B."/>
            <person name="Sakamoto S."/>
            <person name="Ohme-Takagi M."/>
            <person name="Yagi M."/>
            <person name="Zeng S.J."/>
            <person name="Shen C.Y."/>
            <person name="Yeh C.M."/>
            <person name="Luo Y.B."/>
            <person name="Tsai W.C."/>
            <person name="Van de Peer Y."/>
            <person name="Liu Z.J."/>
        </authorList>
    </citation>
    <scope>NUCLEOTIDE SEQUENCE [LARGE SCALE GENOMIC DNA]</scope>
    <source>
        <strain evidence="3">cv. Shenzhen</strain>
        <tissue evidence="2">Stem</tissue>
    </source>
</reference>
<dbReference type="EMBL" id="KZ454627">
    <property type="protein sequence ID" value="PKA45949.1"/>
    <property type="molecule type" value="Genomic_DNA"/>
</dbReference>
<proteinExistence type="predicted"/>
<dbReference type="OrthoDB" id="786061at2759"/>
<name>A0A2H9ZRN4_9ASPA</name>
<gene>
    <name evidence="2" type="ORF">AXF42_Ash019710</name>
</gene>
<feature type="domain" description="Integrase catalytic" evidence="1">
    <location>
        <begin position="1"/>
        <end position="99"/>
    </location>
</feature>
<dbReference type="InterPro" id="IPR036397">
    <property type="entry name" value="RNaseH_sf"/>
</dbReference>
<keyword evidence="3" id="KW-1185">Reference proteome</keyword>
<dbReference type="Gene3D" id="3.30.420.10">
    <property type="entry name" value="Ribonuclease H-like superfamily/Ribonuclease H"/>
    <property type="match status" value="1"/>
</dbReference>
<dbReference type="InterPro" id="IPR050951">
    <property type="entry name" value="Retrovirus_Pol_polyprotein"/>
</dbReference>
<protein>
    <recommendedName>
        <fullName evidence="1">Integrase catalytic domain-containing protein</fullName>
    </recommendedName>
</protein>
<dbReference type="GO" id="GO:0003676">
    <property type="term" value="F:nucleic acid binding"/>
    <property type="evidence" value="ECO:0007669"/>
    <property type="project" value="InterPro"/>
</dbReference>
<dbReference type="InterPro" id="IPR001584">
    <property type="entry name" value="Integrase_cat-core"/>
</dbReference>
<evidence type="ECO:0000259" key="1">
    <source>
        <dbReference type="PROSITE" id="PS50994"/>
    </source>
</evidence>
<organism evidence="2 3">
    <name type="scientific">Apostasia shenzhenica</name>
    <dbReference type="NCBI Taxonomy" id="1088818"/>
    <lineage>
        <taxon>Eukaryota</taxon>
        <taxon>Viridiplantae</taxon>
        <taxon>Streptophyta</taxon>
        <taxon>Embryophyta</taxon>
        <taxon>Tracheophyta</taxon>
        <taxon>Spermatophyta</taxon>
        <taxon>Magnoliopsida</taxon>
        <taxon>Liliopsida</taxon>
        <taxon>Asparagales</taxon>
        <taxon>Orchidaceae</taxon>
        <taxon>Apostasioideae</taxon>
        <taxon>Apostasia</taxon>
    </lineage>
</organism>
<dbReference type="Proteomes" id="UP000236161">
    <property type="component" value="Unassembled WGS sequence"/>
</dbReference>
<dbReference type="AlphaFoldDB" id="A0A2H9ZRN4"/>
<accession>A0A2H9ZRN4</accession>
<dbReference type="GO" id="GO:0015074">
    <property type="term" value="P:DNA integration"/>
    <property type="evidence" value="ECO:0007669"/>
    <property type="project" value="InterPro"/>
</dbReference>